<name>A0A0L0P364_CANAR</name>
<comment type="caution">
    <text evidence="1">The sequence shown here is derived from an EMBL/GenBank/DDBJ whole genome shotgun (WGS) entry which is preliminary data.</text>
</comment>
<reference evidence="2" key="1">
    <citation type="journal article" date="2015" name="BMC Genomics">
        <title>Draft genome of a commonly misdiagnosed multidrug resistant pathogen Candida auris.</title>
        <authorList>
            <person name="Chatterjee S."/>
            <person name="Alampalli S.V."/>
            <person name="Nageshan R.K."/>
            <person name="Chettiar S.T."/>
            <person name="Joshi S."/>
            <person name="Tatu U.S."/>
        </authorList>
    </citation>
    <scope>NUCLEOTIDE SEQUENCE [LARGE SCALE GENOMIC DNA]</scope>
    <source>
        <strain evidence="2">6684</strain>
    </source>
</reference>
<dbReference type="EMBL" id="LGST01000018">
    <property type="protein sequence ID" value="KNE00481.1"/>
    <property type="molecule type" value="Genomic_DNA"/>
</dbReference>
<accession>A0A0L0P364</accession>
<organism evidence="1 2">
    <name type="scientific">Candidozyma auris</name>
    <name type="common">Yeast</name>
    <name type="synonym">Candida auris</name>
    <dbReference type="NCBI Taxonomy" id="498019"/>
    <lineage>
        <taxon>Eukaryota</taxon>
        <taxon>Fungi</taxon>
        <taxon>Dikarya</taxon>
        <taxon>Ascomycota</taxon>
        <taxon>Saccharomycotina</taxon>
        <taxon>Pichiomycetes</taxon>
        <taxon>Metschnikowiaceae</taxon>
        <taxon>Candidozyma</taxon>
    </lineage>
</organism>
<evidence type="ECO:0000313" key="2">
    <source>
        <dbReference type="Proteomes" id="UP000037122"/>
    </source>
</evidence>
<evidence type="ECO:0000313" key="1">
    <source>
        <dbReference type="EMBL" id="KNE00481.1"/>
    </source>
</evidence>
<dbReference type="VEuPathDB" id="FungiDB:QG37_02512"/>
<gene>
    <name evidence="1" type="ORF">QG37_02512</name>
</gene>
<protein>
    <submittedName>
        <fullName evidence="1">Uncharacterized protein</fullName>
    </submittedName>
</protein>
<dbReference type="Proteomes" id="UP000037122">
    <property type="component" value="Unassembled WGS sequence"/>
</dbReference>
<dbReference type="AlphaFoldDB" id="A0A0L0P364"/>
<proteinExistence type="predicted"/>
<sequence>MGQDGNKLWWKFTVVQESMQANDLRRLNQKPISWQEIERHFNEVSHELSLCTQTLSIGFLWNLLPW</sequence>